<name>A0A939JQZ3_9HYPH</name>
<protein>
    <submittedName>
        <fullName evidence="1">Uncharacterized protein</fullName>
    </submittedName>
</protein>
<comment type="caution">
    <text evidence="1">The sequence shown here is derived from an EMBL/GenBank/DDBJ whole genome shotgun (WGS) entry which is preliminary data.</text>
</comment>
<gene>
    <name evidence="1" type="ORF">J1C48_02235</name>
</gene>
<evidence type="ECO:0000313" key="1">
    <source>
        <dbReference type="EMBL" id="MBO0661383.1"/>
    </source>
</evidence>
<evidence type="ECO:0000313" key="2">
    <source>
        <dbReference type="Proteomes" id="UP000664122"/>
    </source>
</evidence>
<dbReference type="Proteomes" id="UP000664122">
    <property type="component" value="Unassembled WGS sequence"/>
</dbReference>
<organism evidence="1 2">
    <name type="scientific">Jiella flava</name>
    <dbReference type="NCBI Taxonomy" id="2816857"/>
    <lineage>
        <taxon>Bacteria</taxon>
        <taxon>Pseudomonadati</taxon>
        <taxon>Pseudomonadota</taxon>
        <taxon>Alphaproteobacteria</taxon>
        <taxon>Hyphomicrobiales</taxon>
        <taxon>Aurantimonadaceae</taxon>
        <taxon>Jiella</taxon>
    </lineage>
</organism>
<keyword evidence="2" id="KW-1185">Reference proteome</keyword>
<proteinExistence type="predicted"/>
<reference evidence="1" key="1">
    <citation type="submission" date="2021-03" db="EMBL/GenBank/DDBJ databases">
        <title>Whole genome sequence of Jiella sp. CQZ9-1.</title>
        <authorList>
            <person name="Tuo L."/>
        </authorList>
    </citation>
    <scope>NUCLEOTIDE SEQUENCE</scope>
    <source>
        <strain evidence="1">CQZ9-1</strain>
    </source>
</reference>
<dbReference type="AlphaFoldDB" id="A0A939JQZ3"/>
<dbReference type="EMBL" id="JAFMPP010000001">
    <property type="protein sequence ID" value="MBO0661383.1"/>
    <property type="molecule type" value="Genomic_DNA"/>
</dbReference>
<sequence length="378" mass="42075">MNDPHETFEPEKLRDRLTEKYADLTSSRALHVAWYGMGDNPYFSVGLPDLCGFAGHLEALQRPGWTVKLTILTNRRAMVADQLVELRKIPVPFELKEWSLAEEEELLKKSHISFLPVCAQNFSVVKSLNRAVTALCHGTQVFSPGFDLYDRLDDFIYQRAAPLNDAIDSGQFRLRDETILKLEEVFADCADPAAEARRLMAFLQEREEHRIAASPIGLAPEASPDPSCALICGRDTNATAYRLAKRTGILTIASPGTPVTANFDIRFEWNDTFTGLNLLISEAVCARLADEIAGKARPCGRIIETTYRKLSMLDLPSLACPGGGAAWTGSRAAALATYPVEYATMRAAMAEILPKVECISDENWRWPFSYVRQTARLN</sequence>
<accession>A0A939JQZ3</accession>